<dbReference type="EMBL" id="AFES01000021">
    <property type="protein sequence ID" value="EIA17184.1"/>
    <property type="molecule type" value="Genomic_DNA"/>
</dbReference>
<comment type="subcellular location">
    <subcellularLocation>
        <location evidence="1">Cell membrane</location>
        <topology evidence="1">Multi-pass membrane protein</topology>
    </subcellularLocation>
</comment>
<name>A0AAV3FD50_CLOPF</name>
<feature type="domain" description="Concentrative nucleoside transporter N-terminal" evidence="8">
    <location>
        <begin position="8"/>
        <end position="81"/>
    </location>
</feature>
<dbReference type="InterPro" id="IPR011657">
    <property type="entry name" value="CNT_C_dom"/>
</dbReference>
<evidence type="ECO:0000256" key="2">
    <source>
        <dbReference type="ARBA" id="ARBA00009033"/>
    </source>
</evidence>
<evidence type="ECO:0000313" key="11">
    <source>
        <dbReference type="EMBL" id="EIA17184.1"/>
    </source>
</evidence>
<evidence type="ECO:0000256" key="3">
    <source>
        <dbReference type="ARBA" id="ARBA00022475"/>
    </source>
</evidence>
<feature type="transmembrane region" description="Helical" evidence="7">
    <location>
        <begin position="192"/>
        <end position="211"/>
    </location>
</feature>
<gene>
    <name evidence="11" type="ORF">HA1_07942</name>
</gene>
<evidence type="ECO:0000256" key="7">
    <source>
        <dbReference type="SAM" id="Phobius"/>
    </source>
</evidence>
<protein>
    <submittedName>
        <fullName evidence="11">Pyrimidine nucleoside transporter</fullName>
    </submittedName>
</protein>
<dbReference type="GO" id="GO:0005886">
    <property type="term" value="C:plasma membrane"/>
    <property type="evidence" value="ECO:0007669"/>
    <property type="project" value="UniProtKB-SubCell"/>
</dbReference>
<evidence type="ECO:0000256" key="1">
    <source>
        <dbReference type="ARBA" id="ARBA00004651"/>
    </source>
</evidence>
<feature type="transmembrane region" description="Helical" evidence="7">
    <location>
        <begin position="374"/>
        <end position="392"/>
    </location>
</feature>
<dbReference type="AlphaFoldDB" id="A0AAV3FD50"/>
<evidence type="ECO:0000313" key="12">
    <source>
        <dbReference type="Proteomes" id="UP000005358"/>
    </source>
</evidence>
<dbReference type="InterPro" id="IPR002668">
    <property type="entry name" value="CNT_N_dom"/>
</dbReference>
<sequence>MKYIIGVVGLIVILALAWIGSSDKKNIKYKPVFLMLILQFVLGFILLNTQVGNYLVGSIANGFQVLLDCAGDGVNFVFGGLVNNDQFSFFISVLLPIIFISALIGILQYLKILPFVIKYIGLVLSKINGMGKLESYNAVASAILGQSEVFISVKKELGLLPKHRLYTLCASAMSTVSMSIVGSYMVLLQPRYVVTAIVLNLFGGFIIASVINPYSVSKEEDILVVEDEKKQTFFEVLGEYILDGFKVAVIVAAMLVGFVAIIAVINMIFRSIFGMSFQEILGYVFSPFAFLMGVPLNESIQAASVMATKLVSNEFVAMNLLSSGTLNLSARSIGIVSVFLISFANFSSIGIISGAVKGLNQEQGNVVARFGLKLLYGATLVSMLTATIVGLII</sequence>
<comment type="similarity">
    <text evidence="2">Belongs to the concentrative nucleoside transporter (CNT) (TC 2.A.41) family.</text>
</comment>
<accession>A0AAV3FD50</accession>
<keyword evidence="5 7" id="KW-1133">Transmembrane helix</keyword>
<dbReference type="GO" id="GO:0005337">
    <property type="term" value="F:nucleoside transmembrane transporter activity"/>
    <property type="evidence" value="ECO:0007669"/>
    <property type="project" value="InterPro"/>
</dbReference>
<dbReference type="RefSeq" id="WP_003471725.1">
    <property type="nucleotide sequence ID" value="NZ_CM001477.1"/>
</dbReference>
<feature type="transmembrane region" description="Helical" evidence="7">
    <location>
        <begin position="87"/>
        <end position="110"/>
    </location>
</feature>
<dbReference type="InterPro" id="IPR011642">
    <property type="entry name" value="Gate_dom"/>
</dbReference>
<comment type="caution">
    <text evidence="11">The sequence shown here is derived from an EMBL/GenBank/DDBJ whole genome shotgun (WGS) entry which is preliminary data.</text>
</comment>
<keyword evidence="6 7" id="KW-0472">Membrane</keyword>
<dbReference type="PANTHER" id="PTHR10590">
    <property type="entry name" value="SODIUM/NUCLEOSIDE COTRANSPORTER"/>
    <property type="match status" value="1"/>
</dbReference>
<feature type="transmembrane region" description="Helical" evidence="7">
    <location>
        <begin position="32"/>
        <end position="51"/>
    </location>
</feature>
<dbReference type="Proteomes" id="UP000005358">
    <property type="component" value="Chromosome"/>
</dbReference>
<evidence type="ECO:0000256" key="6">
    <source>
        <dbReference type="ARBA" id="ARBA00023136"/>
    </source>
</evidence>
<feature type="domain" description="Concentrative nucleoside transporter C-terminal" evidence="9">
    <location>
        <begin position="192"/>
        <end position="390"/>
    </location>
</feature>
<dbReference type="InterPro" id="IPR008276">
    <property type="entry name" value="C_nuclsd_transpt"/>
</dbReference>
<feature type="domain" description="Nucleoside transporter/FeoB GTPase Gate" evidence="10">
    <location>
        <begin position="90"/>
        <end position="188"/>
    </location>
</feature>
<evidence type="ECO:0000256" key="4">
    <source>
        <dbReference type="ARBA" id="ARBA00022692"/>
    </source>
</evidence>
<dbReference type="Pfam" id="PF01773">
    <property type="entry name" value="Nucleos_tra2_N"/>
    <property type="match status" value="1"/>
</dbReference>
<evidence type="ECO:0000259" key="9">
    <source>
        <dbReference type="Pfam" id="PF07662"/>
    </source>
</evidence>
<keyword evidence="4 7" id="KW-0812">Transmembrane</keyword>
<dbReference type="Pfam" id="PF07670">
    <property type="entry name" value="Gate"/>
    <property type="match status" value="1"/>
</dbReference>
<feature type="transmembrane region" description="Helical" evidence="7">
    <location>
        <begin position="165"/>
        <end position="187"/>
    </location>
</feature>
<reference evidence="11 12" key="1">
    <citation type="journal article" date="2012" name="PLoS ONE">
        <title>Genome Sequencing and Analysis of a Type A Clostridium perfringens Isolate from a Case of Bovine Clostridial Abomasitis.</title>
        <authorList>
            <person name="Nowell V.J."/>
            <person name="Kropinski A.M."/>
            <person name="Songer J.G."/>
            <person name="Macinnes J.I."/>
            <person name="Parreira V.R."/>
            <person name="Prescott J.F."/>
        </authorList>
    </citation>
    <scope>NUCLEOTIDE SEQUENCE [LARGE SCALE GENOMIC DNA]</scope>
    <source>
        <strain evidence="11 12">F262</strain>
    </source>
</reference>
<organism evidence="11 12">
    <name type="scientific">Clostridium perfringens F262</name>
    <dbReference type="NCBI Taxonomy" id="883064"/>
    <lineage>
        <taxon>Bacteria</taxon>
        <taxon>Bacillati</taxon>
        <taxon>Bacillota</taxon>
        <taxon>Clostridia</taxon>
        <taxon>Eubacteriales</taxon>
        <taxon>Clostridiaceae</taxon>
        <taxon>Clostridium</taxon>
    </lineage>
</organism>
<feature type="transmembrane region" description="Helical" evidence="7">
    <location>
        <begin position="333"/>
        <end position="354"/>
    </location>
</feature>
<dbReference type="Pfam" id="PF07662">
    <property type="entry name" value="Nucleos_tra2_C"/>
    <property type="match status" value="1"/>
</dbReference>
<evidence type="ECO:0000256" key="5">
    <source>
        <dbReference type="ARBA" id="ARBA00022989"/>
    </source>
</evidence>
<feature type="transmembrane region" description="Helical" evidence="7">
    <location>
        <begin position="247"/>
        <end position="268"/>
    </location>
</feature>
<keyword evidence="3" id="KW-1003">Cell membrane</keyword>
<evidence type="ECO:0000259" key="8">
    <source>
        <dbReference type="Pfam" id="PF01773"/>
    </source>
</evidence>
<proteinExistence type="inferred from homology"/>
<evidence type="ECO:0000259" key="10">
    <source>
        <dbReference type="Pfam" id="PF07670"/>
    </source>
</evidence>
<dbReference type="GO" id="GO:0015293">
    <property type="term" value="F:symporter activity"/>
    <property type="evidence" value="ECO:0007669"/>
    <property type="project" value="TreeGrafter"/>
</dbReference>
<dbReference type="PANTHER" id="PTHR10590:SF13">
    <property type="entry name" value="NUCLEOSIDE PERMEASE NUPC"/>
    <property type="match status" value="1"/>
</dbReference>